<feature type="signal peptide" evidence="1">
    <location>
        <begin position="1"/>
        <end position="16"/>
    </location>
</feature>
<protein>
    <submittedName>
        <fullName evidence="3">Uncharacterized protein</fullName>
    </submittedName>
</protein>
<evidence type="ECO:0000313" key="3">
    <source>
        <dbReference type="WBParaSite" id="Csp11.Scaffold535.g3249.t1"/>
    </source>
</evidence>
<sequence>MILILLLYYSIVFSHSQSTESSLDCDFLKDSFEYEDESGNVQNYTGECCTPQAIENLTPKNNWEKTNKGKVVIWCYAKGLCEISTTTVTTTISSCGYQCGKSNKTGVDSESGTANYDI</sequence>
<dbReference type="AlphaFoldDB" id="A0A1I7T7T3"/>
<keyword evidence="1" id="KW-0732">Signal</keyword>
<feature type="chain" id="PRO_5009307185" evidence="1">
    <location>
        <begin position="17"/>
        <end position="118"/>
    </location>
</feature>
<evidence type="ECO:0000313" key="2">
    <source>
        <dbReference type="Proteomes" id="UP000095282"/>
    </source>
</evidence>
<organism evidence="2 3">
    <name type="scientific">Caenorhabditis tropicalis</name>
    <dbReference type="NCBI Taxonomy" id="1561998"/>
    <lineage>
        <taxon>Eukaryota</taxon>
        <taxon>Metazoa</taxon>
        <taxon>Ecdysozoa</taxon>
        <taxon>Nematoda</taxon>
        <taxon>Chromadorea</taxon>
        <taxon>Rhabditida</taxon>
        <taxon>Rhabditina</taxon>
        <taxon>Rhabditomorpha</taxon>
        <taxon>Rhabditoidea</taxon>
        <taxon>Rhabditidae</taxon>
        <taxon>Peloderinae</taxon>
        <taxon>Caenorhabditis</taxon>
    </lineage>
</organism>
<dbReference type="Proteomes" id="UP000095282">
    <property type="component" value="Unplaced"/>
</dbReference>
<keyword evidence="2" id="KW-1185">Reference proteome</keyword>
<evidence type="ECO:0000256" key="1">
    <source>
        <dbReference type="SAM" id="SignalP"/>
    </source>
</evidence>
<proteinExistence type="predicted"/>
<accession>A0A1I7T7T3</accession>
<name>A0A1I7T7T3_9PELO</name>
<reference evidence="3" key="1">
    <citation type="submission" date="2016-11" db="UniProtKB">
        <authorList>
            <consortium name="WormBaseParasite"/>
        </authorList>
    </citation>
    <scope>IDENTIFICATION</scope>
</reference>
<dbReference type="WBParaSite" id="Csp11.Scaffold535.g3249.t1">
    <property type="protein sequence ID" value="Csp11.Scaffold535.g3249.t1"/>
    <property type="gene ID" value="Csp11.Scaffold535.g3249"/>
</dbReference>